<feature type="non-terminal residue" evidence="1">
    <location>
        <position position="149"/>
    </location>
</feature>
<sequence>MKLLLFVTKPYSFSVLMPIHHAAKRKGYSVKWYTASIAKGFDLSNEQLSSTRDVINYDPDAVIVPGNVVPDFWPGLKVQIFHGLGEEKKGHYRITGFFDLYCTPGPVMTERFNLLFKKHGSFLVRETGWPKLDQFYGHRSLQKCKKEIG</sequence>
<evidence type="ECO:0000313" key="1">
    <source>
        <dbReference type="EMBL" id="SVB08247.1"/>
    </source>
</evidence>
<reference evidence="1" key="1">
    <citation type="submission" date="2018-05" db="EMBL/GenBank/DDBJ databases">
        <authorList>
            <person name="Lanie J.A."/>
            <person name="Ng W.-L."/>
            <person name="Kazmierczak K.M."/>
            <person name="Andrzejewski T.M."/>
            <person name="Davidsen T.M."/>
            <person name="Wayne K.J."/>
            <person name="Tettelin H."/>
            <person name="Glass J.I."/>
            <person name="Rusch D."/>
            <person name="Podicherti R."/>
            <person name="Tsui H.-C.T."/>
            <person name="Winkler M.E."/>
        </authorList>
    </citation>
    <scope>NUCLEOTIDE SEQUENCE</scope>
</reference>
<accession>A0A382B4U3</accession>
<proteinExistence type="predicted"/>
<evidence type="ECO:0008006" key="2">
    <source>
        <dbReference type="Google" id="ProtNLM"/>
    </source>
</evidence>
<name>A0A382B4U3_9ZZZZ</name>
<protein>
    <recommendedName>
        <fullName evidence="2">Glycosyltransferase subfamily 4-like N-terminal domain-containing protein</fullName>
    </recommendedName>
</protein>
<organism evidence="1">
    <name type="scientific">marine metagenome</name>
    <dbReference type="NCBI Taxonomy" id="408172"/>
    <lineage>
        <taxon>unclassified sequences</taxon>
        <taxon>metagenomes</taxon>
        <taxon>ecological metagenomes</taxon>
    </lineage>
</organism>
<gene>
    <name evidence="1" type="ORF">METZ01_LOCUS161101</name>
</gene>
<dbReference type="EMBL" id="UINC01028009">
    <property type="protein sequence ID" value="SVB08247.1"/>
    <property type="molecule type" value="Genomic_DNA"/>
</dbReference>
<dbReference type="SUPFAM" id="SSF53756">
    <property type="entry name" value="UDP-Glycosyltransferase/glycogen phosphorylase"/>
    <property type="match status" value="1"/>
</dbReference>
<dbReference type="AlphaFoldDB" id="A0A382B4U3"/>